<keyword evidence="4" id="KW-1185">Reference proteome</keyword>
<dbReference type="SMART" id="SM00880">
    <property type="entry name" value="CHAD"/>
    <property type="match status" value="1"/>
</dbReference>
<feature type="domain" description="CHAD" evidence="2">
    <location>
        <begin position="51"/>
        <end position="301"/>
    </location>
</feature>
<dbReference type="InterPro" id="IPR007899">
    <property type="entry name" value="CHAD_dom"/>
</dbReference>
<dbReference type="InterPro" id="IPR038186">
    <property type="entry name" value="CHAD_dom_sf"/>
</dbReference>
<evidence type="ECO:0000256" key="1">
    <source>
        <dbReference type="SAM" id="MobiDB-lite"/>
    </source>
</evidence>
<accession>A0ABS6B6S1</accession>
<organism evidence="3 4">
    <name type="scientific">Nocardia albiluteola</name>
    <dbReference type="NCBI Taxonomy" id="2842303"/>
    <lineage>
        <taxon>Bacteria</taxon>
        <taxon>Bacillati</taxon>
        <taxon>Actinomycetota</taxon>
        <taxon>Actinomycetes</taxon>
        <taxon>Mycobacteriales</taxon>
        <taxon>Nocardiaceae</taxon>
        <taxon>Nocardia</taxon>
    </lineage>
</organism>
<dbReference type="Proteomes" id="UP000733379">
    <property type="component" value="Unassembled WGS sequence"/>
</dbReference>
<comment type="caution">
    <text evidence="3">The sequence shown here is derived from an EMBL/GenBank/DDBJ whole genome shotgun (WGS) entry which is preliminary data.</text>
</comment>
<gene>
    <name evidence="3" type="ORF">KO481_31415</name>
</gene>
<evidence type="ECO:0000259" key="2">
    <source>
        <dbReference type="PROSITE" id="PS51708"/>
    </source>
</evidence>
<dbReference type="Gene3D" id="1.40.20.10">
    <property type="entry name" value="CHAD domain"/>
    <property type="match status" value="1"/>
</dbReference>
<name>A0ABS6B6S1_9NOCA</name>
<feature type="region of interest" description="Disordered" evidence="1">
    <location>
        <begin position="1"/>
        <end position="58"/>
    </location>
</feature>
<dbReference type="Pfam" id="PF05235">
    <property type="entry name" value="CHAD"/>
    <property type="match status" value="1"/>
</dbReference>
<evidence type="ECO:0000313" key="4">
    <source>
        <dbReference type="Proteomes" id="UP000733379"/>
    </source>
</evidence>
<feature type="compositionally biased region" description="Basic and acidic residues" evidence="1">
    <location>
        <begin position="21"/>
        <end position="30"/>
    </location>
</feature>
<dbReference type="PANTHER" id="PTHR39339">
    <property type="entry name" value="SLR1444 PROTEIN"/>
    <property type="match status" value="1"/>
</dbReference>
<protein>
    <submittedName>
        <fullName evidence="3">CHAD domain-containing protein</fullName>
    </submittedName>
</protein>
<dbReference type="PANTHER" id="PTHR39339:SF1">
    <property type="entry name" value="CHAD DOMAIN-CONTAINING PROTEIN"/>
    <property type="match status" value="1"/>
</dbReference>
<proteinExistence type="predicted"/>
<evidence type="ECO:0000313" key="3">
    <source>
        <dbReference type="EMBL" id="MBU3066012.1"/>
    </source>
</evidence>
<dbReference type="PROSITE" id="PS51708">
    <property type="entry name" value="CHAD"/>
    <property type="match status" value="1"/>
</dbReference>
<reference evidence="3 4" key="1">
    <citation type="submission" date="2021-06" db="EMBL/GenBank/DDBJ databases">
        <title>Actinomycetes sequencing.</title>
        <authorList>
            <person name="Shan Q."/>
        </authorList>
    </citation>
    <scope>NUCLEOTIDE SEQUENCE [LARGE SCALE GENOMIC DNA]</scope>
    <source>
        <strain evidence="3 4">NEAU-G5</strain>
    </source>
</reference>
<dbReference type="EMBL" id="JAHKNI010000012">
    <property type="protein sequence ID" value="MBU3066012.1"/>
    <property type="molecule type" value="Genomic_DNA"/>
</dbReference>
<sequence length="301" mass="33624">MSDQTPADPDPHPAGRPSAGLRDRLADAGARKSNYPSKLSHVVPKRSGPAAATSSRAERAVHEYMTTQIDLILAGDIGLRRGEEPIHDTRVATRRLRSTLRVFGTLLNHSAIAETDNELKWYAALLGDIRDCHVQRRRLADEINTLPPELVLGLVAARIEATLLARQLPSRNALAQAMNSPRYLQLLATLQTWKSQPPFERGIRRRQLVKRALRAAGKADRRLVTALHDHRHESMHRARKAAKRARYAAELHKPVRKPSGARANIKYYKKIQRLLGDYNDRNEIHATEGARHSVAVIAAGE</sequence>